<sequence length="359" mass="39172">MLALQGATPVALAEAFAISLAEARKIVSAVHRQKDLREPLAEVRRVSLDRVRAGGHVPELTLVREEASQLDPFRKLLFRAAQTGRAGSAVDDGPGELFETVRIPLERAGRFSVCVSSQIGCALACAFCATGRLGLRRNLEIWEIVEQVRWVRRGLRAGERVHGVVFQGMGEPLANLDRVIEAIRVLCDPSAQAIDARAITVCTSGLPSGIRRLARELPKVRLGLSLGSAITEVRRNLMPIDDTFSLDAVLDAAVEHAQTTGLSPMWAMTLLQGINDGEAHAHALADRALDFAKRAGVRPRLSILAYNQIDTEADPFVRTSLDREEQFRETMRQRGVFTHKRYSGGSDVAAACGQLAARM</sequence>
<evidence type="ECO:0000256" key="7">
    <source>
        <dbReference type="ARBA" id="ARBA00022679"/>
    </source>
</evidence>
<dbReference type="InterPro" id="IPR058240">
    <property type="entry name" value="rSAM_sf"/>
</dbReference>
<evidence type="ECO:0000256" key="3">
    <source>
        <dbReference type="ARBA" id="ARBA00007544"/>
    </source>
</evidence>
<name>A0ABZ2LPM5_9BACT</name>
<keyword evidence="7" id="KW-0808">Transferase</keyword>
<dbReference type="InterPro" id="IPR040072">
    <property type="entry name" value="Methyltransferase_A"/>
</dbReference>
<dbReference type="Gene3D" id="3.20.20.70">
    <property type="entry name" value="Aldolase class I"/>
    <property type="match status" value="1"/>
</dbReference>
<dbReference type="CDD" id="cd01335">
    <property type="entry name" value="Radical_SAM"/>
    <property type="match status" value="1"/>
</dbReference>
<evidence type="ECO:0000256" key="12">
    <source>
        <dbReference type="ARBA" id="ARBA00023157"/>
    </source>
</evidence>
<dbReference type="SFLD" id="SFLDG01062">
    <property type="entry name" value="methyltransferase_(Class_A)"/>
    <property type="match status" value="1"/>
</dbReference>
<protein>
    <submittedName>
        <fullName evidence="14">Radical SAM protein</fullName>
    </submittedName>
</protein>
<keyword evidence="10" id="KW-0408">Iron</keyword>
<dbReference type="InterPro" id="IPR013785">
    <property type="entry name" value="Aldolase_TIM"/>
</dbReference>
<dbReference type="PANTHER" id="PTHR30544">
    <property type="entry name" value="23S RRNA METHYLTRANSFERASE"/>
    <property type="match status" value="1"/>
</dbReference>
<dbReference type="SFLD" id="SFLDF00275">
    <property type="entry name" value="adenosine_C2_methyltransferase"/>
    <property type="match status" value="1"/>
</dbReference>
<evidence type="ECO:0000313" key="15">
    <source>
        <dbReference type="Proteomes" id="UP001370348"/>
    </source>
</evidence>
<keyword evidence="6" id="KW-0489">Methyltransferase</keyword>
<keyword evidence="5" id="KW-0963">Cytoplasm</keyword>
<accession>A0ABZ2LPM5</accession>
<evidence type="ECO:0000256" key="8">
    <source>
        <dbReference type="ARBA" id="ARBA00022691"/>
    </source>
</evidence>
<keyword evidence="4" id="KW-0004">4Fe-4S</keyword>
<reference evidence="14 15" key="1">
    <citation type="submission" date="2021-12" db="EMBL/GenBank/DDBJ databases">
        <title>Discovery of the Pendulisporaceae a myxobacterial family with distinct sporulation behavior and unique specialized metabolism.</title>
        <authorList>
            <person name="Garcia R."/>
            <person name="Popoff A."/>
            <person name="Bader C.D."/>
            <person name="Loehr J."/>
            <person name="Walesch S."/>
            <person name="Walt C."/>
            <person name="Boldt J."/>
            <person name="Bunk B."/>
            <person name="Haeckl F.J.F.P.J."/>
            <person name="Gunesch A.P."/>
            <person name="Birkelbach J."/>
            <person name="Nuebel U."/>
            <person name="Pietschmann T."/>
            <person name="Bach T."/>
            <person name="Mueller R."/>
        </authorList>
    </citation>
    <scope>NUCLEOTIDE SEQUENCE [LARGE SCALE GENOMIC DNA]</scope>
    <source>
        <strain evidence="14 15">MSr11954</strain>
    </source>
</reference>
<evidence type="ECO:0000256" key="9">
    <source>
        <dbReference type="ARBA" id="ARBA00022723"/>
    </source>
</evidence>
<dbReference type="PROSITE" id="PS51918">
    <property type="entry name" value="RADICAL_SAM"/>
    <property type="match status" value="1"/>
</dbReference>
<feature type="domain" description="Radical SAM core" evidence="13">
    <location>
        <begin position="107"/>
        <end position="340"/>
    </location>
</feature>
<keyword evidence="9" id="KW-0479">Metal-binding</keyword>
<dbReference type="InterPro" id="IPR004383">
    <property type="entry name" value="rRNA_lsu_MTrfase_RlmN/Cfr"/>
</dbReference>
<evidence type="ECO:0000256" key="2">
    <source>
        <dbReference type="ARBA" id="ARBA00004496"/>
    </source>
</evidence>
<dbReference type="InterPro" id="IPR007197">
    <property type="entry name" value="rSAM"/>
</dbReference>
<evidence type="ECO:0000256" key="1">
    <source>
        <dbReference type="ARBA" id="ARBA00001966"/>
    </source>
</evidence>
<keyword evidence="8" id="KW-0949">S-adenosyl-L-methionine</keyword>
<dbReference type="EMBL" id="CP089984">
    <property type="protein sequence ID" value="WXB12695.1"/>
    <property type="molecule type" value="Genomic_DNA"/>
</dbReference>
<dbReference type="Pfam" id="PF04055">
    <property type="entry name" value="Radical_SAM"/>
    <property type="match status" value="1"/>
</dbReference>
<evidence type="ECO:0000313" key="14">
    <source>
        <dbReference type="EMBL" id="WXB12695.1"/>
    </source>
</evidence>
<evidence type="ECO:0000256" key="5">
    <source>
        <dbReference type="ARBA" id="ARBA00022490"/>
    </source>
</evidence>
<evidence type="ECO:0000256" key="6">
    <source>
        <dbReference type="ARBA" id="ARBA00022603"/>
    </source>
</evidence>
<evidence type="ECO:0000256" key="4">
    <source>
        <dbReference type="ARBA" id="ARBA00022485"/>
    </source>
</evidence>
<dbReference type="PIRSF" id="PIRSF006004">
    <property type="entry name" value="CHP00048"/>
    <property type="match status" value="1"/>
</dbReference>
<keyword evidence="12" id="KW-1015">Disulfide bond</keyword>
<proteinExistence type="inferred from homology"/>
<gene>
    <name evidence="14" type="ORF">LZC94_33200</name>
</gene>
<comment type="similarity">
    <text evidence="3">Belongs to the radical SAM superfamily. RlmN family.</text>
</comment>
<keyword evidence="15" id="KW-1185">Reference proteome</keyword>
<dbReference type="SUPFAM" id="SSF102114">
    <property type="entry name" value="Radical SAM enzymes"/>
    <property type="match status" value="1"/>
</dbReference>
<dbReference type="PANTHER" id="PTHR30544:SF5">
    <property type="entry name" value="RADICAL SAM CORE DOMAIN-CONTAINING PROTEIN"/>
    <property type="match status" value="1"/>
</dbReference>
<dbReference type="Proteomes" id="UP001370348">
    <property type="component" value="Chromosome"/>
</dbReference>
<dbReference type="RefSeq" id="WP_394822315.1">
    <property type="nucleotide sequence ID" value="NZ_CP089984.1"/>
</dbReference>
<evidence type="ECO:0000256" key="10">
    <source>
        <dbReference type="ARBA" id="ARBA00023004"/>
    </source>
</evidence>
<dbReference type="SFLD" id="SFLDS00029">
    <property type="entry name" value="Radical_SAM"/>
    <property type="match status" value="1"/>
</dbReference>
<comment type="subcellular location">
    <subcellularLocation>
        <location evidence="2">Cytoplasm</location>
    </subcellularLocation>
</comment>
<keyword evidence="11" id="KW-0411">Iron-sulfur</keyword>
<evidence type="ECO:0000259" key="13">
    <source>
        <dbReference type="PROSITE" id="PS51918"/>
    </source>
</evidence>
<evidence type="ECO:0000256" key="11">
    <source>
        <dbReference type="ARBA" id="ARBA00023014"/>
    </source>
</evidence>
<organism evidence="14 15">
    <name type="scientific">Pendulispora albinea</name>
    <dbReference type="NCBI Taxonomy" id="2741071"/>
    <lineage>
        <taxon>Bacteria</taxon>
        <taxon>Pseudomonadati</taxon>
        <taxon>Myxococcota</taxon>
        <taxon>Myxococcia</taxon>
        <taxon>Myxococcales</taxon>
        <taxon>Sorangiineae</taxon>
        <taxon>Pendulisporaceae</taxon>
        <taxon>Pendulispora</taxon>
    </lineage>
</organism>
<comment type="cofactor">
    <cofactor evidence="1">
        <name>[4Fe-4S] cluster</name>
        <dbReference type="ChEBI" id="CHEBI:49883"/>
    </cofactor>
</comment>